<protein>
    <submittedName>
        <fullName evidence="2">Class I SAM-dependent methyltransferase</fullName>
    </submittedName>
</protein>
<feature type="domain" description="Methyltransferase type 11" evidence="1">
    <location>
        <begin position="33"/>
        <end position="145"/>
    </location>
</feature>
<dbReference type="RefSeq" id="WP_277411120.1">
    <property type="nucleotide sequence ID" value="NZ_CP114203.1"/>
</dbReference>
<evidence type="ECO:0000313" key="2">
    <source>
        <dbReference type="EMBL" id="WAU03999.1"/>
    </source>
</evidence>
<sequence>MAPSPSLWQETRTFFPIFLDLVVNRGMQSVCVVGASDGKFVLPLARLGVRVLAVERNKSALDGGPVVLPGRTEASMPGLRKRLADEDLSGRVEIVEADILDLPDELDATDAVWTSCSWHYSINHRRPLGDFIAAMKRSCRPRGGVFAAEYMMPVEPWHLACEHYPEEGEMRRFFPDWAIEWETYTPPFLEAPHVEQLHEHTHRMGLLIATNQQKGCDAD</sequence>
<reference evidence="2 3" key="1">
    <citation type="submission" date="2022-12" db="EMBL/GenBank/DDBJ databases">
        <authorList>
            <person name="Ruckert C."/>
            <person name="Busche T."/>
            <person name="Kalinowski J."/>
            <person name="Wittmann C."/>
        </authorList>
    </citation>
    <scope>NUCLEOTIDE SEQUENCE [LARGE SCALE GENOMIC DNA]</scope>
    <source>
        <strain evidence="2 3">DSM 40276</strain>
    </source>
</reference>
<dbReference type="Proteomes" id="UP001210169">
    <property type="component" value="Chromosome"/>
</dbReference>
<dbReference type="InterPro" id="IPR013216">
    <property type="entry name" value="Methyltransf_11"/>
</dbReference>
<evidence type="ECO:0000259" key="1">
    <source>
        <dbReference type="Pfam" id="PF08241"/>
    </source>
</evidence>
<accession>A0ABY7IYX5</accession>
<organism evidence="2 3">
    <name type="scientific">Streptomyces nigrescens</name>
    <dbReference type="NCBI Taxonomy" id="1920"/>
    <lineage>
        <taxon>Bacteria</taxon>
        <taxon>Bacillati</taxon>
        <taxon>Actinomycetota</taxon>
        <taxon>Actinomycetes</taxon>
        <taxon>Kitasatosporales</taxon>
        <taxon>Streptomycetaceae</taxon>
        <taxon>Streptomyces</taxon>
    </lineage>
</organism>
<evidence type="ECO:0000313" key="3">
    <source>
        <dbReference type="Proteomes" id="UP001210169"/>
    </source>
</evidence>
<gene>
    <name evidence="2" type="ORF">STRNI_002215</name>
</gene>
<keyword evidence="3" id="KW-1185">Reference proteome</keyword>
<dbReference type="GeneID" id="301331395"/>
<dbReference type="CDD" id="cd02440">
    <property type="entry name" value="AdoMet_MTases"/>
    <property type="match status" value="1"/>
</dbReference>
<proteinExistence type="predicted"/>
<keyword evidence="2" id="KW-0808">Transferase</keyword>
<dbReference type="GO" id="GO:0008168">
    <property type="term" value="F:methyltransferase activity"/>
    <property type="evidence" value="ECO:0007669"/>
    <property type="project" value="UniProtKB-KW"/>
</dbReference>
<dbReference type="Pfam" id="PF08241">
    <property type="entry name" value="Methyltransf_11"/>
    <property type="match status" value="1"/>
</dbReference>
<name>A0ABY7IYX5_STRNI</name>
<dbReference type="InterPro" id="IPR029063">
    <property type="entry name" value="SAM-dependent_MTases_sf"/>
</dbReference>
<dbReference type="EMBL" id="CP114203">
    <property type="protein sequence ID" value="WAU03999.1"/>
    <property type="molecule type" value="Genomic_DNA"/>
</dbReference>
<dbReference type="GO" id="GO:0032259">
    <property type="term" value="P:methylation"/>
    <property type="evidence" value="ECO:0007669"/>
    <property type="project" value="UniProtKB-KW"/>
</dbReference>
<keyword evidence="2" id="KW-0489">Methyltransferase</keyword>
<dbReference type="SUPFAM" id="SSF53335">
    <property type="entry name" value="S-adenosyl-L-methionine-dependent methyltransferases"/>
    <property type="match status" value="1"/>
</dbReference>
<dbReference type="Gene3D" id="3.40.50.150">
    <property type="entry name" value="Vaccinia Virus protein VP39"/>
    <property type="match status" value="1"/>
</dbReference>